<proteinExistence type="predicted"/>
<keyword evidence="2" id="KW-1185">Reference proteome</keyword>
<reference evidence="1" key="1">
    <citation type="submission" date="2018-04" db="EMBL/GenBank/DDBJ databases">
        <title>Whole genome sequencing of Hypsizygus marmoreus.</title>
        <authorList>
            <person name="Choi I.-G."/>
            <person name="Min B."/>
            <person name="Kim J.-G."/>
            <person name="Kim S."/>
            <person name="Oh Y.-L."/>
            <person name="Kong W.-S."/>
            <person name="Park H."/>
            <person name="Jeong J."/>
            <person name="Song E.-S."/>
        </authorList>
    </citation>
    <scope>NUCLEOTIDE SEQUENCE [LARGE SCALE GENOMIC DNA]</scope>
    <source>
        <strain evidence="1">51987-8</strain>
    </source>
</reference>
<dbReference type="InParanoid" id="A0A369JAV8"/>
<dbReference type="EMBL" id="LUEZ02000124">
    <property type="protein sequence ID" value="RDB16584.1"/>
    <property type="molecule type" value="Genomic_DNA"/>
</dbReference>
<comment type="caution">
    <text evidence="1">The sequence shown here is derived from an EMBL/GenBank/DDBJ whole genome shotgun (WGS) entry which is preliminary data.</text>
</comment>
<evidence type="ECO:0000313" key="1">
    <source>
        <dbReference type="EMBL" id="RDB16584.1"/>
    </source>
</evidence>
<protein>
    <submittedName>
        <fullName evidence="1">Uncharacterized protein</fullName>
    </submittedName>
</protein>
<sequence>MSVWLMVVVGYDAASGELYTDGIHSAQELLDQTGDNIFSNFTSSHRFRHGQAPPCPDGGDADQDERNLFEMVYSTIPAA</sequence>
<name>A0A369JAV8_HYPMA</name>
<accession>A0A369JAV8</accession>
<dbReference type="AlphaFoldDB" id="A0A369JAV8"/>
<organism evidence="1 2">
    <name type="scientific">Hypsizygus marmoreus</name>
    <name type="common">White beech mushroom</name>
    <name type="synonym">Agaricus marmoreus</name>
    <dbReference type="NCBI Taxonomy" id="39966"/>
    <lineage>
        <taxon>Eukaryota</taxon>
        <taxon>Fungi</taxon>
        <taxon>Dikarya</taxon>
        <taxon>Basidiomycota</taxon>
        <taxon>Agaricomycotina</taxon>
        <taxon>Agaricomycetes</taxon>
        <taxon>Agaricomycetidae</taxon>
        <taxon>Agaricales</taxon>
        <taxon>Tricholomatineae</taxon>
        <taxon>Lyophyllaceae</taxon>
        <taxon>Hypsizygus</taxon>
    </lineage>
</organism>
<evidence type="ECO:0000313" key="2">
    <source>
        <dbReference type="Proteomes" id="UP000076154"/>
    </source>
</evidence>
<dbReference type="Proteomes" id="UP000076154">
    <property type="component" value="Unassembled WGS sequence"/>
</dbReference>
<gene>
    <name evidence="1" type="ORF">Hypma_002829</name>
</gene>